<feature type="domain" description="2Fe-2S ferredoxin-type" evidence="3">
    <location>
        <begin position="473"/>
        <end position="557"/>
    </location>
</feature>
<reference evidence="6 7" key="1">
    <citation type="submission" date="2016-05" db="EMBL/GenBank/DDBJ databases">
        <title>A degradative enzymes factory behind the ericoid mycorrhizal symbiosis.</title>
        <authorList>
            <consortium name="DOE Joint Genome Institute"/>
            <person name="Martino E."/>
            <person name="Morin E."/>
            <person name="Grelet G."/>
            <person name="Kuo A."/>
            <person name="Kohler A."/>
            <person name="Daghino S."/>
            <person name="Barry K."/>
            <person name="Choi C."/>
            <person name="Cichocki N."/>
            <person name="Clum A."/>
            <person name="Copeland A."/>
            <person name="Hainaut M."/>
            <person name="Haridas S."/>
            <person name="Labutti K."/>
            <person name="Lindquist E."/>
            <person name="Lipzen A."/>
            <person name="Khouja H.-R."/>
            <person name="Murat C."/>
            <person name="Ohm R."/>
            <person name="Olson A."/>
            <person name="Spatafora J."/>
            <person name="Veneault-Fourrey C."/>
            <person name="Henrissat B."/>
            <person name="Grigoriev I."/>
            <person name="Martin F."/>
            <person name="Perotto S."/>
        </authorList>
    </citation>
    <scope>NUCLEOTIDE SEQUENCE [LARGE SCALE GENOMIC DNA]</scope>
    <source>
        <strain evidence="6 7">UAMH 7357</strain>
    </source>
</reference>
<feature type="domain" description="FAD-binding FR-type" evidence="5">
    <location>
        <begin position="249"/>
        <end position="352"/>
    </location>
</feature>
<dbReference type="InterPro" id="IPR005302">
    <property type="entry name" value="MoCF_Sase_C"/>
</dbReference>
<dbReference type="CDD" id="cd06185">
    <property type="entry name" value="PDR_like"/>
    <property type="match status" value="1"/>
</dbReference>
<dbReference type="InterPro" id="IPR017927">
    <property type="entry name" value="FAD-bd_FR_type"/>
</dbReference>
<dbReference type="OrthoDB" id="5390at2759"/>
<dbReference type="GO" id="GO:0051537">
    <property type="term" value="F:2 iron, 2 sulfur cluster binding"/>
    <property type="evidence" value="ECO:0007669"/>
    <property type="project" value="UniProtKB-KW"/>
</dbReference>
<organism evidence="6 7">
    <name type="scientific">Hyaloscypha hepaticicola</name>
    <dbReference type="NCBI Taxonomy" id="2082293"/>
    <lineage>
        <taxon>Eukaryota</taxon>
        <taxon>Fungi</taxon>
        <taxon>Dikarya</taxon>
        <taxon>Ascomycota</taxon>
        <taxon>Pezizomycotina</taxon>
        <taxon>Leotiomycetes</taxon>
        <taxon>Helotiales</taxon>
        <taxon>Hyaloscyphaceae</taxon>
        <taxon>Hyaloscypha</taxon>
    </lineage>
</organism>
<sequence length="557" mass="61831">MATNIALHENPDTSKPSRTVLQVRTGKKRPVFGLPNASGIFKIPHPIAVRVSFLGCDGDERGFTGHGGVDKALMWYPSQHYTLWQAELPQNSSLFTVGGFGENIATQSEELSEEVVCVGDIYKFGAEGGVVLQISEPRQPCFMLNHRFEVKDMSLRSQNANRTGWYCRVLEEGNIQAGDSISLIERMHPKWTIKEVQKVLYVDRKNWEAIKELSKMAVLGEEIRTILSNRLKKGVFLDESDRLVCGEDNSWNEYRLASRKLETERICTFEFEAVSPNESPGRAVAGSHVRVKLGEHGKLVRAYSVVAGNKNAFKVGIALDENSRGGSKHLHEKLKIGDTLIFSQIKTDFPLATDADQHILIAGGIGITAFLITAFYLKEKGLNYHLYYAVRSSQDVAFKSYLRELGNNVTIRNKSKNQRLDISDIIRKASTRTHIYACGPPRLMDGVKVAARTLGFPFSNIHFEAFTARTSGDSFVAELAESKKEIEVKEEQTLLDVLRDAGFDVPSSCEVGNCGTCRVGIRSGRVEHRGTGLLEGEKKGAMLSCVSRGIGRIVLDM</sequence>
<dbReference type="SUPFAM" id="SSF52343">
    <property type="entry name" value="Ferredoxin reductase-like, C-terminal NADP-linked domain"/>
    <property type="match status" value="1"/>
</dbReference>
<keyword evidence="7" id="KW-1185">Reference proteome</keyword>
<dbReference type="InterPro" id="IPR039261">
    <property type="entry name" value="FNR_nucleotide-bd"/>
</dbReference>
<dbReference type="Gene3D" id="3.10.20.30">
    <property type="match status" value="1"/>
</dbReference>
<dbReference type="PROSITE" id="PS51340">
    <property type="entry name" value="MOSC"/>
    <property type="match status" value="1"/>
</dbReference>
<dbReference type="InterPro" id="IPR006058">
    <property type="entry name" value="2Fe2S_fd_BS"/>
</dbReference>
<protein>
    <submittedName>
        <fullName evidence="6">PK beta-barrel-protein domain-containing protein-like protein</fullName>
    </submittedName>
</protein>
<dbReference type="Gene3D" id="2.40.30.10">
    <property type="entry name" value="Translation factors"/>
    <property type="match status" value="1"/>
</dbReference>
<dbReference type="SUPFAM" id="SSF63380">
    <property type="entry name" value="Riboflavin synthase domain-like"/>
    <property type="match status" value="1"/>
</dbReference>
<evidence type="ECO:0000313" key="6">
    <source>
        <dbReference type="EMBL" id="PMD21279.1"/>
    </source>
</evidence>
<dbReference type="GO" id="GO:0016491">
    <property type="term" value="F:oxidoreductase activity"/>
    <property type="evidence" value="ECO:0007669"/>
    <property type="project" value="InterPro"/>
</dbReference>
<dbReference type="PRINTS" id="PR00409">
    <property type="entry name" value="PHDIOXRDTASE"/>
</dbReference>
<dbReference type="InterPro" id="IPR052353">
    <property type="entry name" value="Benzoxazolinone_Detox_Enz"/>
</dbReference>
<evidence type="ECO:0000259" key="5">
    <source>
        <dbReference type="PROSITE" id="PS51384"/>
    </source>
</evidence>
<dbReference type="PANTHER" id="PTHR30212">
    <property type="entry name" value="PROTEIN YIIM"/>
    <property type="match status" value="1"/>
</dbReference>
<evidence type="ECO:0000313" key="7">
    <source>
        <dbReference type="Proteomes" id="UP000235672"/>
    </source>
</evidence>
<dbReference type="Gene3D" id="2.40.33.20">
    <property type="entry name" value="PK beta-barrel domain-like"/>
    <property type="match status" value="1"/>
</dbReference>
<dbReference type="SUPFAM" id="SSF54292">
    <property type="entry name" value="2Fe-2S ferredoxin-like"/>
    <property type="match status" value="1"/>
</dbReference>
<gene>
    <name evidence="6" type="ORF">NA56DRAFT_626483</name>
</gene>
<dbReference type="InterPro" id="IPR011037">
    <property type="entry name" value="Pyrv_Knase-like_insert_dom_sf"/>
</dbReference>
<dbReference type="Pfam" id="PF03475">
    <property type="entry name" value="YiiM_3-alpha"/>
    <property type="match status" value="1"/>
</dbReference>
<dbReference type="Pfam" id="PF00111">
    <property type="entry name" value="Fer2"/>
    <property type="match status" value="1"/>
</dbReference>
<dbReference type="CDD" id="cd00207">
    <property type="entry name" value="fer2"/>
    <property type="match status" value="1"/>
</dbReference>
<dbReference type="GO" id="GO:0030170">
    <property type="term" value="F:pyridoxal phosphate binding"/>
    <property type="evidence" value="ECO:0007669"/>
    <property type="project" value="InterPro"/>
</dbReference>
<dbReference type="PANTHER" id="PTHR30212:SF2">
    <property type="entry name" value="PROTEIN YIIM"/>
    <property type="match status" value="1"/>
</dbReference>
<keyword evidence="2" id="KW-0411">Iron-sulfur</keyword>
<dbReference type="PROSITE" id="PS51085">
    <property type="entry name" value="2FE2S_FER_2"/>
    <property type="match status" value="1"/>
</dbReference>
<dbReference type="GO" id="GO:0030151">
    <property type="term" value="F:molybdenum ion binding"/>
    <property type="evidence" value="ECO:0007669"/>
    <property type="project" value="InterPro"/>
</dbReference>
<dbReference type="PROSITE" id="PS00197">
    <property type="entry name" value="2FE2S_FER_1"/>
    <property type="match status" value="1"/>
</dbReference>
<evidence type="ECO:0000256" key="1">
    <source>
        <dbReference type="ARBA" id="ARBA00022714"/>
    </source>
</evidence>
<dbReference type="Gene3D" id="3.40.50.80">
    <property type="entry name" value="Nucleotide-binding domain of ferredoxin-NADP reductase (FNR) module"/>
    <property type="match status" value="1"/>
</dbReference>
<evidence type="ECO:0000259" key="3">
    <source>
        <dbReference type="PROSITE" id="PS51085"/>
    </source>
</evidence>
<keyword evidence="1" id="KW-0001">2Fe-2S</keyword>
<dbReference type="STRING" id="1745343.A0A2J6Q4U5"/>
<name>A0A2J6Q4U5_9HELO</name>
<feature type="domain" description="MOSC" evidence="4">
    <location>
        <begin position="43"/>
        <end position="184"/>
    </location>
</feature>
<dbReference type="InterPro" id="IPR012675">
    <property type="entry name" value="Beta-grasp_dom_sf"/>
</dbReference>
<dbReference type="SUPFAM" id="SSF50800">
    <property type="entry name" value="PK beta-barrel domain-like"/>
    <property type="match status" value="1"/>
</dbReference>
<dbReference type="PROSITE" id="PS51384">
    <property type="entry name" value="FAD_FR"/>
    <property type="match status" value="1"/>
</dbReference>
<proteinExistence type="predicted"/>
<dbReference type="AlphaFoldDB" id="A0A2J6Q4U5"/>
<dbReference type="InterPro" id="IPR001433">
    <property type="entry name" value="OxRdtase_FAD/NAD-bd"/>
</dbReference>
<dbReference type="Pfam" id="PF03473">
    <property type="entry name" value="MOSC"/>
    <property type="match status" value="1"/>
</dbReference>
<evidence type="ECO:0000259" key="4">
    <source>
        <dbReference type="PROSITE" id="PS51340"/>
    </source>
</evidence>
<dbReference type="Proteomes" id="UP000235672">
    <property type="component" value="Unassembled WGS sequence"/>
</dbReference>
<dbReference type="InterPro" id="IPR036010">
    <property type="entry name" value="2Fe-2S_ferredoxin-like_sf"/>
</dbReference>
<dbReference type="InterPro" id="IPR001041">
    <property type="entry name" value="2Fe-2S_ferredoxin-type"/>
</dbReference>
<dbReference type="InterPro" id="IPR005163">
    <property type="entry name" value="Tri_helical_YiiM-like"/>
</dbReference>
<keyword evidence="1" id="KW-0408">Iron</keyword>
<keyword evidence="1" id="KW-0479">Metal-binding</keyword>
<dbReference type="Pfam" id="PF00175">
    <property type="entry name" value="NAD_binding_1"/>
    <property type="match status" value="1"/>
</dbReference>
<accession>A0A2J6Q4U5</accession>
<evidence type="ECO:0000256" key="2">
    <source>
        <dbReference type="ARBA" id="ARBA00023014"/>
    </source>
</evidence>
<dbReference type="EMBL" id="KZ613482">
    <property type="protein sequence ID" value="PMD21279.1"/>
    <property type="molecule type" value="Genomic_DNA"/>
</dbReference>
<dbReference type="InterPro" id="IPR017938">
    <property type="entry name" value="Riboflavin_synthase-like_b-brl"/>
</dbReference>